<evidence type="ECO:0000256" key="1">
    <source>
        <dbReference type="ARBA" id="ARBA00022670"/>
    </source>
</evidence>
<dbReference type="EMBL" id="HACG01011253">
    <property type="protein sequence ID" value="CEK58118.1"/>
    <property type="molecule type" value="Transcribed_RNA"/>
</dbReference>
<evidence type="ECO:0000256" key="2">
    <source>
        <dbReference type="ARBA" id="ARBA00022723"/>
    </source>
</evidence>
<dbReference type="Gene3D" id="3.40.390.10">
    <property type="entry name" value="Collagenase (Catalytic Domain)"/>
    <property type="match status" value="1"/>
</dbReference>
<feature type="non-terminal residue" evidence="8">
    <location>
        <position position="1"/>
    </location>
</feature>
<evidence type="ECO:0000256" key="5">
    <source>
        <dbReference type="ARBA" id="ARBA00023049"/>
    </source>
</evidence>
<dbReference type="PROSITE" id="PS51864">
    <property type="entry name" value="ASTACIN"/>
    <property type="match status" value="1"/>
</dbReference>
<gene>
    <name evidence="8" type="primary">ORF32049</name>
</gene>
<evidence type="ECO:0000256" key="6">
    <source>
        <dbReference type="PROSITE-ProRule" id="PRU01211"/>
    </source>
</evidence>
<proteinExistence type="predicted"/>
<evidence type="ECO:0000256" key="3">
    <source>
        <dbReference type="ARBA" id="ARBA00022801"/>
    </source>
</evidence>
<reference evidence="8" key="1">
    <citation type="submission" date="2014-12" db="EMBL/GenBank/DDBJ databases">
        <title>Insight into the proteome of Arion vulgaris.</title>
        <authorList>
            <person name="Aradska J."/>
            <person name="Bulat T."/>
            <person name="Smidak R."/>
            <person name="Sarate P."/>
            <person name="Gangsoo J."/>
            <person name="Sialana F."/>
            <person name="Bilban M."/>
            <person name="Lubec G."/>
        </authorList>
    </citation>
    <scope>NUCLEOTIDE SEQUENCE</scope>
    <source>
        <tissue evidence="8">Skin</tissue>
    </source>
</reference>
<feature type="active site" evidence="6">
    <location>
        <position position="84"/>
    </location>
</feature>
<dbReference type="InterPro" id="IPR001506">
    <property type="entry name" value="Peptidase_M12A"/>
</dbReference>
<dbReference type="GO" id="GO:0006508">
    <property type="term" value="P:proteolysis"/>
    <property type="evidence" value="ECO:0007669"/>
    <property type="project" value="UniProtKB-KW"/>
</dbReference>
<keyword evidence="3" id="KW-0378">Hydrolase</keyword>
<sequence length="85" mass="9242">TDNTYNRPGRAVRATIESAMREIEQSVGNSTQSCVSFVPRTTEIDYLDVRNGNSCSSVIGLDYTGPQVSTFAVECAIKGTIIHEL</sequence>
<keyword evidence="4" id="KW-0862">Zinc</keyword>
<evidence type="ECO:0000256" key="4">
    <source>
        <dbReference type="ARBA" id="ARBA00022833"/>
    </source>
</evidence>
<dbReference type="SUPFAM" id="SSF55486">
    <property type="entry name" value="Metalloproteases ('zincins'), catalytic domain"/>
    <property type="match status" value="1"/>
</dbReference>
<organism evidence="8">
    <name type="scientific">Arion vulgaris</name>
    <dbReference type="NCBI Taxonomy" id="1028688"/>
    <lineage>
        <taxon>Eukaryota</taxon>
        <taxon>Metazoa</taxon>
        <taxon>Spiralia</taxon>
        <taxon>Lophotrochozoa</taxon>
        <taxon>Mollusca</taxon>
        <taxon>Gastropoda</taxon>
        <taxon>Heterobranchia</taxon>
        <taxon>Euthyneura</taxon>
        <taxon>Panpulmonata</taxon>
        <taxon>Eupulmonata</taxon>
        <taxon>Stylommatophora</taxon>
        <taxon>Helicina</taxon>
        <taxon>Arionoidea</taxon>
        <taxon>Arionidae</taxon>
        <taxon>Arion</taxon>
    </lineage>
</organism>
<dbReference type="GO" id="GO:0046872">
    <property type="term" value="F:metal ion binding"/>
    <property type="evidence" value="ECO:0007669"/>
    <property type="project" value="UniProtKB-KW"/>
</dbReference>
<accession>A0A0B6YPE3</accession>
<evidence type="ECO:0000313" key="8">
    <source>
        <dbReference type="EMBL" id="CEK58118.1"/>
    </source>
</evidence>
<keyword evidence="2" id="KW-0479">Metal-binding</keyword>
<keyword evidence="1" id="KW-0645">Protease</keyword>
<evidence type="ECO:0000259" key="7">
    <source>
        <dbReference type="PROSITE" id="PS51864"/>
    </source>
</evidence>
<comment type="caution">
    <text evidence="6">Lacks conserved residue(s) required for the propagation of feature annotation.</text>
</comment>
<name>A0A0B6YPE3_9EUPU</name>
<dbReference type="PANTHER" id="PTHR10127:SF780">
    <property type="entry name" value="METALLOENDOPEPTIDASE"/>
    <property type="match status" value="1"/>
</dbReference>
<dbReference type="PANTHER" id="PTHR10127">
    <property type="entry name" value="DISCOIDIN, CUB, EGF, LAMININ , AND ZINC METALLOPROTEASE DOMAIN CONTAINING"/>
    <property type="match status" value="1"/>
</dbReference>
<dbReference type="InterPro" id="IPR024079">
    <property type="entry name" value="MetalloPept_cat_dom_sf"/>
</dbReference>
<feature type="domain" description="Peptidase M12A" evidence="7">
    <location>
        <begin position="1"/>
        <end position="85"/>
    </location>
</feature>
<dbReference type="GO" id="GO:0004222">
    <property type="term" value="F:metalloendopeptidase activity"/>
    <property type="evidence" value="ECO:0007669"/>
    <property type="project" value="InterPro"/>
</dbReference>
<feature type="non-terminal residue" evidence="8">
    <location>
        <position position="85"/>
    </location>
</feature>
<dbReference type="AlphaFoldDB" id="A0A0B6YPE3"/>
<dbReference type="Pfam" id="PF01400">
    <property type="entry name" value="Astacin"/>
    <property type="match status" value="1"/>
</dbReference>
<protein>
    <recommendedName>
        <fullName evidence="7">Peptidase M12A domain-containing protein</fullName>
    </recommendedName>
</protein>
<keyword evidence="5" id="KW-0482">Metalloprotease</keyword>